<gene>
    <name evidence="20" type="ORF">COU03_03540</name>
</gene>
<dbReference type="GO" id="GO:0005524">
    <property type="term" value="F:ATP binding"/>
    <property type="evidence" value="ECO:0007669"/>
    <property type="project" value="UniProtKB-KW"/>
</dbReference>
<evidence type="ECO:0000256" key="3">
    <source>
        <dbReference type="ARBA" id="ARBA00022475"/>
    </source>
</evidence>
<organism evidence="20 21">
    <name type="scientific">bacterium (Candidatus Gribaldobacteria) CG10_big_fil_rev_8_21_14_0_10_41_12</name>
    <dbReference type="NCBI Taxonomy" id="2014277"/>
    <lineage>
        <taxon>Bacteria</taxon>
        <taxon>Candidatus Gribaldobacteria</taxon>
    </lineage>
</organism>
<comment type="similarity">
    <text evidence="2">Belongs to the bacterial diacylglycerol kinase family.</text>
</comment>
<feature type="binding site" evidence="17">
    <location>
        <position position="77"/>
    </location>
    <ligand>
        <name>ATP</name>
        <dbReference type="ChEBI" id="CHEBI:30616"/>
    </ligand>
</feature>
<protein>
    <submittedName>
        <fullName evidence="20">Diacylglycerol kinase</fullName>
    </submittedName>
</protein>
<accession>A0A2H0UVR6</accession>
<keyword evidence="18" id="KW-0479">Metal-binding</keyword>
<feature type="binding site" evidence="17">
    <location>
        <begin position="95"/>
        <end position="96"/>
    </location>
    <ligand>
        <name>ATP</name>
        <dbReference type="ChEBI" id="CHEBI:30616"/>
    </ligand>
</feature>
<keyword evidence="12 19" id="KW-0472">Membrane</keyword>
<feature type="transmembrane region" description="Helical" evidence="19">
    <location>
        <begin position="32"/>
        <end position="49"/>
    </location>
</feature>
<dbReference type="PANTHER" id="PTHR34299:SF1">
    <property type="entry name" value="DIACYLGLYCEROL KINASE"/>
    <property type="match status" value="1"/>
</dbReference>
<evidence type="ECO:0000256" key="9">
    <source>
        <dbReference type="ARBA" id="ARBA00022840"/>
    </source>
</evidence>
<dbReference type="InterPro" id="IPR036945">
    <property type="entry name" value="DAGK_sf"/>
</dbReference>
<feature type="binding site" evidence="16">
    <location>
        <position position="56"/>
    </location>
    <ligand>
        <name>substrate</name>
    </ligand>
</feature>
<evidence type="ECO:0000256" key="11">
    <source>
        <dbReference type="ARBA" id="ARBA00023098"/>
    </source>
</evidence>
<proteinExistence type="inferred from homology"/>
<evidence type="ECO:0000256" key="4">
    <source>
        <dbReference type="ARBA" id="ARBA00022516"/>
    </source>
</evidence>
<evidence type="ECO:0000256" key="14">
    <source>
        <dbReference type="ARBA" id="ARBA00023264"/>
    </source>
</evidence>
<evidence type="ECO:0000256" key="19">
    <source>
        <dbReference type="SAM" id="Phobius"/>
    </source>
</evidence>
<dbReference type="CDD" id="cd14263">
    <property type="entry name" value="DAGK_IM_like"/>
    <property type="match status" value="1"/>
</dbReference>
<dbReference type="EMBL" id="PFAV01000065">
    <property type="protein sequence ID" value="PIR90954.1"/>
    <property type="molecule type" value="Genomic_DNA"/>
</dbReference>
<dbReference type="GO" id="GO:0046872">
    <property type="term" value="F:metal ion binding"/>
    <property type="evidence" value="ECO:0007669"/>
    <property type="project" value="UniProtKB-KW"/>
</dbReference>
<evidence type="ECO:0000256" key="10">
    <source>
        <dbReference type="ARBA" id="ARBA00022989"/>
    </source>
</evidence>
<dbReference type="Gene3D" id="1.10.287.3610">
    <property type="match status" value="1"/>
</dbReference>
<evidence type="ECO:0000256" key="13">
    <source>
        <dbReference type="ARBA" id="ARBA00023209"/>
    </source>
</evidence>
<dbReference type="GO" id="GO:0008654">
    <property type="term" value="P:phospholipid biosynthetic process"/>
    <property type="evidence" value="ECO:0007669"/>
    <property type="project" value="UniProtKB-KW"/>
</dbReference>
<keyword evidence="9 17" id="KW-0067">ATP-binding</keyword>
<comment type="subcellular location">
    <subcellularLocation>
        <location evidence="1">Cell membrane</location>
        <topology evidence="1">Multi-pass membrane protein</topology>
    </subcellularLocation>
</comment>
<evidence type="ECO:0000256" key="12">
    <source>
        <dbReference type="ARBA" id="ARBA00023136"/>
    </source>
</evidence>
<feature type="binding site" evidence="16">
    <location>
        <position position="70"/>
    </location>
    <ligand>
        <name>substrate</name>
    </ligand>
</feature>
<keyword evidence="5" id="KW-0808">Transferase</keyword>
<evidence type="ECO:0000256" key="18">
    <source>
        <dbReference type="PIRSR" id="PIRSR600829-4"/>
    </source>
</evidence>
<name>A0A2H0UVR6_9BACT</name>
<evidence type="ECO:0000256" key="6">
    <source>
        <dbReference type="ARBA" id="ARBA00022692"/>
    </source>
</evidence>
<evidence type="ECO:0000313" key="20">
    <source>
        <dbReference type="EMBL" id="PIR90954.1"/>
    </source>
</evidence>
<comment type="cofactor">
    <cofactor evidence="18">
        <name>Mg(2+)</name>
        <dbReference type="ChEBI" id="CHEBI:18420"/>
    </cofactor>
    <text evidence="18">Mn(2+), Zn(2+), Cd(2+) and Co(2+) support activity to lesser extents.</text>
</comment>
<keyword evidence="6 19" id="KW-0812">Transmembrane</keyword>
<feature type="binding site" evidence="18">
    <location>
        <position position="29"/>
    </location>
    <ligand>
        <name>a divalent metal cation</name>
        <dbReference type="ChEBI" id="CHEBI:60240"/>
    </ligand>
</feature>
<evidence type="ECO:0000256" key="5">
    <source>
        <dbReference type="ARBA" id="ARBA00022679"/>
    </source>
</evidence>
<keyword evidence="7 17" id="KW-0547">Nucleotide-binding</keyword>
<evidence type="ECO:0000256" key="16">
    <source>
        <dbReference type="PIRSR" id="PIRSR600829-2"/>
    </source>
</evidence>
<evidence type="ECO:0000313" key="21">
    <source>
        <dbReference type="Proteomes" id="UP000228906"/>
    </source>
</evidence>
<evidence type="ECO:0000256" key="8">
    <source>
        <dbReference type="ARBA" id="ARBA00022777"/>
    </source>
</evidence>
<keyword evidence="3" id="KW-1003">Cell membrane</keyword>
<sequence>MQPLKKQLKPFFKPFQISGKGLWWAIKEEQSFRIQLVAAFCVIFAMFWFPLTNAERAICCLMMALVLGLELLNSQLEGMLDMFQPCRDPRIRKIKDLSASAVLMACLGAAAAGLLIFLPYLLK</sequence>
<keyword evidence="4" id="KW-0444">Lipid biosynthesis</keyword>
<feature type="transmembrane region" description="Helical" evidence="19">
    <location>
        <begin position="97"/>
        <end position="122"/>
    </location>
</feature>
<feature type="active site" description="Proton acceptor" evidence="15">
    <location>
        <position position="70"/>
    </location>
</feature>
<feature type="binding site" evidence="17">
    <location>
        <position position="29"/>
    </location>
    <ligand>
        <name>ATP</name>
        <dbReference type="ChEBI" id="CHEBI:30616"/>
    </ligand>
</feature>
<evidence type="ECO:0000256" key="7">
    <source>
        <dbReference type="ARBA" id="ARBA00022741"/>
    </source>
</evidence>
<dbReference type="Proteomes" id="UP000228906">
    <property type="component" value="Unassembled WGS sequence"/>
</dbReference>
<feature type="binding site" evidence="18">
    <location>
        <position position="77"/>
    </location>
    <ligand>
        <name>a divalent metal cation</name>
        <dbReference type="ChEBI" id="CHEBI:60240"/>
    </ligand>
</feature>
<keyword evidence="13" id="KW-0594">Phospholipid biosynthesis</keyword>
<dbReference type="PANTHER" id="PTHR34299">
    <property type="entry name" value="DIACYLGLYCEROL KINASE"/>
    <property type="match status" value="1"/>
</dbReference>
<dbReference type="GO" id="GO:0005886">
    <property type="term" value="C:plasma membrane"/>
    <property type="evidence" value="ECO:0007669"/>
    <property type="project" value="UniProtKB-SubCell"/>
</dbReference>
<dbReference type="GO" id="GO:0016301">
    <property type="term" value="F:kinase activity"/>
    <property type="evidence" value="ECO:0007669"/>
    <property type="project" value="UniProtKB-KW"/>
</dbReference>
<dbReference type="AlphaFoldDB" id="A0A2H0UVR6"/>
<keyword evidence="8 20" id="KW-0418">Kinase</keyword>
<comment type="caution">
    <text evidence="20">The sequence shown here is derived from an EMBL/GenBank/DDBJ whole genome shotgun (WGS) entry which is preliminary data.</text>
</comment>
<reference evidence="21" key="1">
    <citation type="submission" date="2017-09" db="EMBL/GenBank/DDBJ databases">
        <title>Depth-based differentiation of microbial function through sediment-hosted aquifers and enrichment of novel symbionts in the deep terrestrial subsurface.</title>
        <authorList>
            <person name="Probst A.J."/>
            <person name="Ladd B."/>
            <person name="Jarett J.K."/>
            <person name="Geller-Mcgrath D.E."/>
            <person name="Sieber C.M.K."/>
            <person name="Emerson J.B."/>
            <person name="Anantharaman K."/>
            <person name="Thomas B.C."/>
            <person name="Malmstrom R."/>
            <person name="Stieglmeier M."/>
            <person name="Klingl A."/>
            <person name="Woyke T."/>
            <person name="Ryan C.M."/>
            <person name="Banfield J.F."/>
        </authorList>
    </citation>
    <scope>NUCLEOTIDE SEQUENCE [LARGE SCALE GENOMIC DNA]</scope>
</reference>
<keyword evidence="10 19" id="KW-1133">Transmembrane helix</keyword>
<keyword evidence="11" id="KW-0443">Lipid metabolism</keyword>
<evidence type="ECO:0000256" key="17">
    <source>
        <dbReference type="PIRSR" id="PIRSR600829-3"/>
    </source>
</evidence>
<keyword evidence="14" id="KW-1208">Phospholipid metabolism</keyword>
<keyword evidence="18" id="KW-0460">Magnesium</keyword>
<dbReference type="Pfam" id="PF01219">
    <property type="entry name" value="DAGK_prokar"/>
    <property type="match status" value="1"/>
</dbReference>
<evidence type="ECO:0000256" key="15">
    <source>
        <dbReference type="PIRSR" id="PIRSR600829-1"/>
    </source>
</evidence>
<evidence type="ECO:0000256" key="1">
    <source>
        <dbReference type="ARBA" id="ARBA00004651"/>
    </source>
</evidence>
<evidence type="ECO:0000256" key="2">
    <source>
        <dbReference type="ARBA" id="ARBA00005967"/>
    </source>
</evidence>
<dbReference type="InterPro" id="IPR000829">
    <property type="entry name" value="DAGK"/>
</dbReference>